<keyword evidence="2" id="KW-0812">Transmembrane</keyword>
<evidence type="ECO:0000256" key="2">
    <source>
        <dbReference type="SAM" id="Phobius"/>
    </source>
</evidence>
<feature type="region of interest" description="Disordered" evidence="1">
    <location>
        <begin position="1"/>
        <end position="26"/>
    </location>
</feature>
<name>A0A1D1UCW0_RAMVA</name>
<keyword evidence="2" id="KW-1133">Transmembrane helix</keyword>
<organism evidence="3 4">
    <name type="scientific">Ramazzottius varieornatus</name>
    <name type="common">Water bear</name>
    <name type="synonym">Tardigrade</name>
    <dbReference type="NCBI Taxonomy" id="947166"/>
    <lineage>
        <taxon>Eukaryota</taxon>
        <taxon>Metazoa</taxon>
        <taxon>Ecdysozoa</taxon>
        <taxon>Tardigrada</taxon>
        <taxon>Eutardigrada</taxon>
        <taxon>Parachela</taxon>
        <taxon>Hypsibioidea</taxon>
        <taxon>Ramazzottiidae</taxon>
        <taxon>Ramazzottius</taxon>
    </lineage>
</organism>
<feature type="transmembrane region" description="Helical" evidence="2">
    <location>
        <begin position="82"/>
        <end position="100"/>
    </location>
</feature>
<keyword evidence="2" id="KW-0472">Membrane</keyword>
<protein>
    <submittedName>
        <fullName evidence="3">Uncharacterized protein</fullName>
    </submittedName>
</protein>
<dbReference type="OrthoDB" id="10473904at2759"/>
<feature type="transmembrane region" description="Helical" evidence="2">
    <location>
        <begin position="158"/>
        <end position="182"/>
    </location>
</feature>
<dbReference type="AlphaFoldDB" id="A0A1D1UCW0"/>
<feature type="transmembrane region" description="Helical" evidence="2">
    <location>
        <begin position="46"/>
        <end position="67"/>
    </location>
</feature>
<accession>A0A1D1UCW0</accession>
<reference evidence="3 4" key="1">
    <citation type="journal article" date="2016" name="Nat. Commun.">
        <title>Extremotolerant tardigrade genome and improved radiotolerance of human cultured cells by tardigrade-unique protein.</title>
        <authorList>
            <person name="Hashimoto T."/>
            <person name="Horikawa D.D."/>
            <person name="Saito Y."/>
            <person name="Kuwahara H."/>
            <person name="Kozuka-Hata H."/>
            <person name="Shin-I T."/>
            <person name="Minakuchi Y."/>
            <person name="Ohishi K."/>
            <person name="Motoyama A."/>
            <person name="Aizu T."/>
            <person name="Enomoto A."/>
            <person name="Kondo K."/>
            <person name="Tanaka S."/>
            <person name="Hara Y."/>
            <person name="Koshikawa S."/>
            <person name="Sagara H."/>
            <person name="Miura T."/>
            <person name="Yokobori S."/>
            <person name="Miyagawa K."/>
            <person name="Suzuki Y."/>
            <person name="Kubo T."/>
            <person name="Oyama M."/>
            <person name="Kohara Y."/>
            <person name="Fujiyama A."/>
            <person name="Arakawa K."/>
            <person name="Katayama T."/>
            <person name="Toyoda A."/>
            <person name="Kunieda T."/>
        </authorList>
    </citation>
    <scope>NUCLEOTIDE SEQUENCE [LARGE SCALE GENOMIC DNA]</scope>
    <source>
        <strain evidence="3 4">YOKOZUNA-1</strain>
    </source>
</reference>
<evidence type="ECO:0000313" key="4">
    <source>
        <dbReference type="Proteomes" id="UP000186922"/>
    </source>
</evidence>
<comment type="caution">
    <text evidence="3">The sequence shown here is derived from an EMBL/GenBank/DDBJ whole genome shotgun (WGS) entry which is preliminary data.</text>
</comment>
<feature type="transmembrane region" description="Helical" evidence="2">
    <location>
        <begin position="121"/>
        <end position="146"/>
    </location>
</feature>
<sequence length="210" mass="23469">MGGNNRRDSSDGILDRAGPRKNSATASDKQFAASSYKCLFHTRWRLLAYLQLIVGLVTMAVNMYSHYPLFTCGLFLTDGVDWLWYGTWIGLLNVLCGLMGSLANKRGIDDGWHSWLRRSYFMVNCSLLPFANGIGITAYGITLSLYPLLCNSSLPQRFTVITAFITLCLLVLALLLNVLAVVYQVIATRRCKCWICHPKNHSAAGYIRTT</sequence>
<dbReference type="EMBL" id="BDGG01000001">
    <property type="protein sequence ID" value="GAU87654.1"/>
    <property type="molecule type" value="Genomic_DNA"/>
</dbReference>
<feature type="compositionally biased region" description="Basic and acidic residues" evidence="1">
    <location>
        <begin position="1"/>
        <end position="18"/>
    </location>
</feature>
<evidence type="ECO:0000256" key="1">
    <source>
        <dbReference type="SAM" id="MobiDB-lite"/>
    </source>
</evidence>
<proteinExistence type="predicted"/>
<evidence type="ECO:0000313" key="3">
    <source>
        <dbReference type="EMBL" id="GAU87654.1"/>
    </source>
</evidence>
<gene>
    <name evidence="3" type="primary">RvY_00470</name>
    <name evidence="3" type="synonym">RvY_00470.1</name>
    <name evidence="3" type="ORF">RvY_00470-1</name>
</gene>
<dbReference type="Proteomes" id="UP000186922">
    <property type="component" value="Unassembled WGS sequence"/>
</dbReference>
<keyword evidence="4" id="KW-1185">Reference proteome</keyword>